<organism evidence="2 3">
    <name type="scientific">Novosphingobium aureum</name>
    <dbReference type="NCBI Taxonomy" id="2792964"/>
    <lineage>
        <taxon>Bacteria</taxon>
        <taxon>Pseudomonadati</taxon>
        <taxon>Pseudomonadota</taxon>
        <taxon>Alphaproteobacteria</taxon>
        <taxon>Sphingomonadales</taxon>
        <taxon>Sphingomonadaceae</taxon>
        <taxon>Novosphingobium</taxon>
    </lineage>
</organism>
<name>A0A931MMT4_9SPHN</name>
<dbReference type="GO" id="GO:0016491">
    <property type="term" value="F:oxidoreductase activity"/>
    <property type="evidence" value="ECO:0007669"/>
    <property type="project" value="InterPro"/>
</dbReference>
<keyword evidence="3" id="KW-1185">Reference proteome</keyword>
<dbReference type="EMBL" id="JADZGI010000003">
    <property type="protein sequence ID" value="MBH0114476.1"/>
    <property type="molecule type" value="Genomic_DNA"/>
</dbReference>
<evidence type="ECO:0000259" key="1">
    <source>
        <dbReference type="SMART" id="SM01008"/>
    </source>
</evidence>
<dbReference type="PANTHER" id="PTHR47495">
    <property type="entry name" value="ALDEHYDE DEHYDROGENASE"/>
    <property type="match status" value="1"/>
</dbReference>
<dbReference type="PROSITE" id="PS51318">
    <property type="entry name" value="TAT"/>
    <property type="match status" value="1"/>
</dbReference>
<comment type="caution">
    <text evidence="2">The sequence shown here is derived from an EMBL/GenBank/DDBJ whole genome shotgun (WGS) entry which is preliminary data.</text>
</comment>
<dbReference type="Pfam" id="PF20256">
    <property type="entry name" value="MoCoBD_2"/>
    <property type="match status" value="2"/>
</dbReference>
<dbReference type="InterPro" id="IPR006311">
    <property type="entry name" value="TAT_signal"/>
</dbReference>
<dbReference type="SUPFAM" id="SSF56003">
    <property type="entry name" value="Molybdenum cofactor-binding domain"/>
    <property type="match status" value="2"/>
</dbReference>
<dbReference type="Pfam" id="PF02738">
    <property type="entry name" value="MoCoBD_1"/>
    <property type="match status" value="1"/>
</dbReference>
<reference evidence="2" key="1">
    <citation type="submission" date="2020-11" db="EMBL/GenBank/DDBJ databases">
        <title>Novosphingobium aureum sp. nov., a marine bacterium isolated from sediment of a salt flat.</title>
        <authorList>
            <person name="Yoo Y."/>
            <person name="Kim J.-J."/>
        </authorList>
    </citation>
    <scope>NUCLEOTIDE SEQUENCE</scope>
    <source>
        <strain evidence="2">YJ-S2-02</strain>
    </source>
</reference>
<accession>A0A931MMT4</accession>
<dbReference type="Proteomes" id="UP000617634">
    <property type="component" value="Unassembled WGS sequence"/>
</dbReference>
<proteinExistence type="predicted"/>
<protein>
    <submittedName>
        <fullName evidence="2">Xanthine dehydrogenase family protein molybdopterin-binding subunit</fullName>
    </submittedName>
</protein>
<sequence>MPSTISLDALTRRTLLKGAAGLVIGAGASGLIGARALGATSDAAHTEAFNAFVTITADDRVIITSPGAEMGQGVVNSLPKIIAEELCADWDRVEVRLSGADARFNNPANKQRSANSDAVVSYYAMLRRIGAATRAVLVEAAARHWNVEPASVTAKNGRLHRASGESLPFGAMAAAAAQLPVPQDPPLKSSAEHELLGRDFPRKDLPAKVDGSAVFGMDVSLPGMLYASIRHSPCTGLALEGYADEAALGAPGVHRVVALDNAVAVIAESYWQAEQAANLLELTSAQGGRLDTAQVRTMLREGLEDEAGFLPFPVTDTAGTRTPGAERARIDEIVAGAAVTFEADYEVPYLAHATMETLCSTALWADGRCEIWAPTQAGNTVAPKVAEATGIAPERITVHRTFLGGGFGRKFEPDFVIQSVQLAMTMRGRPVMLVWPREEDTRHDCYRPAFMARTRAGIDADGRIRAMRARISGQSLTTMKDYRVAGRADASVASDLVPSCYAIDERRIEHHEITTPLTTGYWRSVSASHNLFFTESAIDEIAAKLGRDPLDYRLQLAAHDPRAVAVLEAVRAKSDWDTPPGPGRGRGVALGCGWGARAAWVIEASIAQQVGNEDGPAPRLQLDAITCVFDCGTAIEPDTVKAQIEGGIVYGLSAALFGEITLSGGQIEQASYADYPVVLMEHCPPIAVHLLDSGAAMAGVGEAGVPGVAPALASAIAQASGRRLRRLPLVNLAMELRA</sequence>
<dbReference type="InterPro" id="IPR046867">
    <property type="entry name" value="AldOxase/xan_DH_MoCoBD2"/>
</dbReference>
<dbReference type="SMART" id="SM01008">
    <property type="entry name" value="Ald_Xan_dh_C"/>
    <property type="match status" value="1"/>
</dbReference>
<dbReference type="PANTHER" id="PTHR47495:SF2">
    <property type="entry name" value="ALDEHYDE DEHYDROGENASE"/>
    <property type="match status" value="1"/>
</dbReference>
<evidence type="ECO:0000313" key="2">
    <source>
        <dbReference type="EMBL" id="MBH0114476.1"/>
    </source>
</evidence>
<dbReference type="InterPro" id="IPR037165">
    <property type="entry name" value="AldOxase/xan_DH_Mopterin-bd_sf"/>
</dbReference>
<dbReference type="AlphaFoldDB" id="A0A931MMT4"/>
<evidence type="ECO:0000313" key="3">
    <source>
        <dbReference type="Proteomes" id="UP000617634"/>
    </source>
</evidence>
<gene>
    <name evidence="2" type="ORF">I5E68_16135</name>
</gene>
<dbReference type="PIRSF" id="PIRSF036389">
    <property type="entry name" value="IOR_B"/>
    <property type="match status" value="1"/>
</dbReference>
<dbReference type="InterPro" id="IPR008274">
    <property type="entry name" value="AldOxase/xan_DH_MoCoBD1"/>
</dbReference>
<feature type="domain" description="Aldehyde oxidase/xanthine dehydrogenase a/b hammerhead" evidence="1">
    <location>
        <begin position="210"/>
        <end position="283"/>
    </location>
</feature>
<dbReference type="Gene3D" id="3.30.365.10">
    <property type="entry name" value="Aldehyde oxidase/xanthine dehydrogenase, molybdopterin binding domain"/>
    <property type="match status" value="4"/>
</dbReference>
<dbReference type="InterPro" id="IPR052516">
    <property type="entry name" value="N-heterocyclic_Hydroxylase"/>
</dbReference>
<dbReference type="Gene3D" id="3.90.1170.50">
    <property type="entry name" value="Aldehyde oxidase/xanthine dehydrogenase, a/b hammerhead"/>
    <property type="match status" value="1"/>
</dbReference>
<dbReference type="InterPro" id="IPR012368">
    <property type="entry name" value="OxRdtase_Mopterin-bd_su_IorB"/>
</dbReference>
<dbReference type="RefSeq" id="WP_197165898.1">
    <property type="nucleotide sequence ID" value="NZ_JADZGI010000003.1"/>
</dbReference>
<dbReference type="InterPro" id="IPR000674">
    <property type="entry name" value="Ald_Oxase/Xan_DH_a/b"/>
</dbReference>